<dbReference type="AlphaFoldDB" id="A0A0B8T2F8"/>
<accession>A0A0B8T2F8</accession>
<gene>
    <name evidence="9" type="ORF">DI53_3240</name>
</gene>
<feature type="transmembrane region" description="Helical" evidence="8">
    <location>
        <begin position="7"/>
        <end position="28"/>
    </location>
</feature>
<dbReference type="OrthoDB" id="9793390at2"/>
<evidence type="ECO:0008006" key="11">
    <source>
        <dbReference type="Google" id="ProtNLM"/>
    </source>
</evidence>
<evidence type="ECO:0000313" key="9">
    <source>
        <dbReference type="EMBL" id="KGE13023.1"/>
    </source>
</evidence>
<dbReference type="PATRIC" id="fig|1229276.3.peg.3350"/>
<keyword evidence="5 8" id="KW-0812">Transmembrane</keyword>
<dbReference type="RefSeq" id="WP_037501898.1">
    <property type="nucleotide sequence ID" value="NZ_JJMU01000061.1"/>
</dbReference>
<organism evidence="9 10">
    <name type="scientific">Sphingobacterium deserti</name>
    <dbReference type="NCBI Taxonomy" id="1229276"/>
    <lineage>
        <taxon>Bacteria</taxon>
        <taxon>Pseudomonadati</taxon>
        <taxon>Bacteroidota</taxon>
        <taxon>Sphingobacteriia</taxon>
        <taxon>Sphingobacteriales</taxon>
        <taxon>Sphingobacteriaceae</taxon>
        <taxon>Sphingobacterium</taxon>
    </lineage>
</organism>
<evidence type="ECO:0000256" key="1">
    <source>
        <dbReference type="ARBA" id="ARBA00004651"/>
    </source>
</evidence>
<feature type="transmembrane region" description="Helical" evidence="8">
    <location>
        <begin position="64"/>
        <end position="85"/>
    </location>
</feature>
<keyword evidence="4" id="KW-1003">Cell membrane</keyword>
<evidence type="ECO:0000256" key="7">
    <source>
        <dbReference type="ARBA" id="ARBA00023136"/>
    </source>
</evidence>
<feature type="transmembrane region" description="Helical" evidence="8">
    <location>
        <begin position="270"/>
        <end position="287"/>
    </location>
</feature>
<dbReference type="PANTHER" id="PTHR21716:SF53">
    <property type="entry name" value="PERMEASE PERM-RELATED"/>
    <property type="match status" value="1"/>
</dbReference>
<evidence type="ECO:0000256" key="5">
    <source>
        <dbReference type="ARBA" id="ARBA00022692"/>
    </source>
</evidence>
<feature type="transmembrane region" description="Helical" evidence="8">
    <location>
        <begin position="207"/>
        <end position="230"/>
    </location>
</feature>
<protein>
    <recommendedName>
        <fullName evidence="11">Permease</fullName>
    </recommendedName>
</protein>
<feature type="transmembrane region" description="Helical" evidence="8">
    <location>
        <begin position="307"/>
        <end position="334"/>
    </location>
</feature>
<comment type="similarity">
    <text evidence="2">Belongs to the autoinducer-2 exporter (AI-2E) (TC 2.A.86) family.</text>
</comment>
<keyword evidence="10" id="KW-1185">Reference proteome</keyword>
<dbReference type="EMBL" id="JJMU01000061">
    <property type="protein sequence ID" value="KGE13023.1"/>
    <property type="molecule type" value="Genomic_DNA"/>
</dbReference>
<dbReference type="PANTHER" id="PTHR21716">
    <property type="entry name" value="TRANSMEMBRANE PROTEIN"/>
    <property type="match status" value="1"/>
</dbReference>
<comment type="caution">
    <text evidence="9">The sequence shown here is derived from an EMBL/GenBank/DDBJ whole genome shotgun (WGS) entry which is preliminary data.</text>
</comment>
<keyword evidence="7 8" id="KW-0472">Membrane</keyword>
<feature type="transmembrane region" description="Helical" evidence="8">
    <location>
        <begin position="34"/>
        <end position="52"/>
    </location>
</feature>
<sequence>MKESVKKLTVLGSFNQVLIFLVLLFAILHFAKSFLVPIVTSGLFAMLLVPVCHRLEHWGMKRGWAAVLVVLVTMLLIVGVLYVLVKELVGLGGDLVIIGDRVGEMLDQGYNFVSDRFNVSKLKQKEYLNKHIAQWSSSAGKMVGGAIFSTVSVLGNMLIITIYTILMLIYRIRIKRFVFQLVSRHAGFNEVGHARSIVEKITKVSSLYVGGIFLVVFILSIIYFLGLTIIGVNNALFFAILAALINVIPYIGSVAGGAIVVLYTLVTGDTMTLPIVVAVFFTAVQQLDSYVLTPKITGGQVKLGPLFTIMVLLLGGMVWGAAGMILFIPLLGIFKVIFDNVDPLKPYGHLIGD</sequence>
<dbReference type="InterPro" id="IPR002549">
    <property type="entry name" value="AI-2E-like"/>
</dbReference>
<feature type="transmembrane region" description="Helical" evidence="8">
    <location>
        <begin position="236"/>
        <end position="263"/>
    </location>
</feature>
<keyword evidence="3" id="KW-0813">Transport</keyword>
<dbReference type="Pfam" id="PF01594">
    <property type="entry name" value="AI-2E_transport"/>
    <property type="match status" value="1"/>
</dbReference>
<proteinExistence type="inferred from homology"/>
<evidence type="ECO:0000256" key="3">
    <source>
        <dbReference type="ARBA" id="ARBA00022448"/>
    </source>
</evidence>
<evidence type="ECO:0000313" key="10">
    <source>
        <dbReference type="Proteomes" id="UP000031802"/>
    </source>
</evidence>
<keyword evidence="6 8" id="KW-1133">Transmembrane helix</keyword>
<dbReference type="GO" id="GO:0005886">
    <property type="term" value="C:plasma membrane"/>
    <property type="evidence" value="ECO:0007669"/>
    <property type="project" value="UniProtKB-SubCell"/>
</dbReference>
<evidence type="ECO:0000256" key="8">
    <source>
        <dbReference type="SAM" id="Phobius"/>
    </source>
</evidence>
<dbReference type="STRING" id="1229276.DI53_3240"/>
<evidence type="ECO:0000256" key="6">
    <source>
        <dbReference type="ARBA" id="ARBA00022989"/>
    </source>
</evidence>
<reference evidence="9 10" key="2">
    <citation type="journal article" date="2015" name="PLoS ONE">
        <title>Whole-Genome Optical Mapping and Finished Genome Sequence of Sphingobacterium deserti sp. nov., a New Species Isolated from the Western Desert of China.</title>
        <authorList>
            <person name="Teng C."/>
            <person name="Zhou Z."/>
            <person name="Molnar I."/>
            <person name="Li X."/>
            <person name="Tang R."/>
            <person name="Chen M."/>
            <person name="Wang L."/>
            <person name="Su S."/>
            <person name="Zhang W."/>
            <person name="Lin M."/>
        </authorList>
    </citation>
    <scope>NUCLEOTIDE SEQUENCE [LARGE SCALE GENOMIC DNA]</scope>
    <source>
        <strain evidence="10">ACCC05744</strain>
    </source>
</reference>
<reference evidence="10" key="1">
    <citation type="submission" date="2014-04" db="EMBL/GenBank/DDBJ databases">
        <title>Whole-Genome optical mapping and complete genome sequence of Sphingobacterium deserti sp. nov., a new spaces isolated from desert in the west of China.</title>
        <authorList>
            <person name="Teng C."/>
            <person name="Zhou Z."/>
            <person name="Li X."/>
            <person name="Chen M."/>
            <person name="Lin M."/>
            <person name="Wang L."/>
            <person name="Su S."/>
            <person name="Zhang C."/>
            <person name="Zhang W."/>
        </authorList>
    </citation>
    <scope>NUCLEOTIDE SEQUENCE [LARGE SCALE GENOMIC DNA]</scope>
    <source>
        <strain evidence="10">ACCC05744</strain>
    </source>
</reference>
<feature type="transmembrane region" description="Helical" evidence="8">
    <location>
        <begin position="146"/>
        <end position="170"/>
    </location>
</feature>
<comment type="subcellular location">
    <subcellularLocation>
        <location evidence="1">Cell membrane</location>
        <topology evidence="1">Multi-pass membrane protein</topology>
    </subcellularLocation>
</comment>
<name>A0A0B8T2F8_9SPHI</name>
<evidence type="ECO:0000256" key="4">
    <source>
        <dbReference type="ARBA" id="ARBA00022475"/>
    </source>
</evidence>
<dbReference type="Proteomes" id="UP000031802">
    <property type="component" value="Unassembled WGS sequence"/>
</dbReference>
<evidence type="ECO:0000256" key="2">
    <source>
        <dbReference type="ARBA" id="ARBA00009773"/>
    </source>
</evidence>
<dbReference type="eggNOG" id="COG0628">
    <property type="taxonomic scope" value="Bacteria"/>
</dbReference>